<accession>B8IXJ0</accession>
<evidence type="ECO:0000313" key="1">
    <source>
        <dbReference type="EMBL" id="ACL62822.1"/>
    </source>
</evidence>
<dbReference type="AlphaFoldDB" id="B8IXJ0"/>
<sequence>MESATLEWVAWFNTRRLLAPIGNLPPAEAEARYYAQAEVPALAA</sequence>
<dbReference type="EMBL" id="CP001351">
    <property type="protein sequence ID" value="ACL62822.1"/>
    <property type="molecule type" value="Genomic_DNA"/>
</dbReference>
<organism evidence="1 2">
    <name type="scientific">Methylobacterium nodulans (strain LMG 21967 / CNCM I-2342 / ORS 2060)</name>
    <dbReference type="NCBI Taxonomy" id="460265"/>
    <lineage>
        <taxon>Bacteria</taxon>
        <taxon>Pseudomonadati</taxon>
        <taxon>Pseudomonadota</taxon>
        <taxon>Alphaproteobacteria</taxon>
        <taxon>Hyphomicrobiales</taxon>
        <taxon>Methylobacteriaceae</taxon>
        <taxon>Methylobacterium</taxon>
    </lineage>
</organism>
<dbReference type="Proteomes" id="UP000008207">
    <property type="component" value="Plasmid pMNOD02"/>
</dbReference>
<evidence type="ECO:0000313" key="2">
    <source>
        <dbReference type="Proteomes" id="UP000008207"/>
    </source>
</evidence>
<keyword evidence="1" id="KW-0614">Plasmid</keyword>
<protein>
    <submittedName>
        <fullName evidence="1">Integrase catalytic region</fullName>
    </submittedName>
</protein>
<keyword evidence="2" id="KW-1185">Reference proteome</keyword>
<proteinExistence type="predicted"/>
<dbReference type="KEGG" id="mno:Mnod_7785"/>
<dbReference type="HOGENOM" id="CLU_027402_41_11_5"/>
<name>B8IXJ0_METNO</name>
<gene>
    <name evidence="1" type="ordered locus">Mnod_7785</name>
</gene>
<reference evidence="2" key="1">
    <citation type="submission" date="2009-01" db="EMBL/GenBank/DDBJ databases">
        <title>Complete sequence of plasmid 2 of Methylobacterium nodulans ORS 2060.</title>
        <authorList>
            <consortium name="US DOE Joint Genome Institute"/>
            <person name="Lucas S."/>
            <person name="Copeland A."/>
            <person name="Lapidus A."/>
            <person name="Glavina del Rio T."/>
            <person name="Dalin E."/>
            <person name="Tice H."/>
            <person name="Bruce D."/>
            <person name="Goodwin L."/>
            <person name="Pitluck S."/>
            <person name="Sims D."/>
            <person name="Brettin T."/>
            <person name="Detter J.C."/>
            <person name="Han C."/>
            <person name="Larimer F."/>
            <person name="Land M."/>
            <person name="Hauser L."/>
            <person name="Kyrpides N."/>
            <person name="Ivanova N."/>
            <person name="Marx C.J."/>
            <person name="Richardson P."/>
        </authorList>
    </citation>
    <scope>NUCLEOTIDE SEQUENCE [LARGE SCALE GENOMIC DNA]</scope>
    <source>
        <strain evidence="2">LMG 21967 / CNCM I-2342 / ORS 2060</strain>
        <plasmid evidence="2">Plasmid pMNOD02</plasmid>
    </source>
</reference>
<geneLocation type="plasmid" evidence="1 2">
    <name>pMNOD02</name>
</geneLocation>